<dbReference type="Proteomes" id="UP001222027">
    <property type="component" value="Unassembled WGS sequence"/>
</dbReference>
<dbReference type="AlphaFoldDB" id="A0AAV8R185"/>
<sequence length="86" mass="9981">MPTAAARHGNYLDHKGSELEHLHDGGRTARFDRVLTSYMYQWLFDSSQAAETCKCIILCDWQDDKFAHPNHLNPLNAFYLCLQLRL</sequence>
<comment type="caution">
    <text evidence="1">The sequence shown here is derived from an EMBL/GenBank/DDBJ whole genome shotgun (WGS) entry which is preliminary data.</text>
</comment>
<evidence type="ECO:0000313" key="1">
    <source>
        <dbReference type="EMBL" id="KAJ8486409.1"/>
    </source>
</evidence>
<dbReference type="EMBL" id="JAQQAF010000005">
    <property type="protein sequence ID" value="KAJ8486409.1"/>
    <property type="molecule type" value="Genomic_DNA"/>
</dbReference>
<name>A0AAV8R185_ENSVE</name>
<organism evidence="1 2">
    <name type="scientific">Ensete ventricosum</name>
    <name type="common">Abyssinian banana</name>
    <name type="synonym">Musa ensete</name>
    <dbReference type="NCBI Taxonomy" id="4639"/>
    <lineage>
        <taxon>Eukaryota</taxon>
        <taxon>Viridiplantae</taxon>
        <taxon>Streptophyta</taxon>
        <taxon>Embryophyta</taxon>
        <taxon>Tracheophyta</taxon>
        <taxon>Spermatophyta</taxon>
        <taxon>Magnoliopsida</taxon>
        <taxon>Liliopsida</taxon>
        <taxon>Zingiberales</taxon>
        <taxon>Musaceae</taxon>
        <taxon>Ensete</taxon>
    </lineage>
</organism>
<gene>
    <name evidence="1" type="ORF">OPV22_018894</name>
</gene>
<protein>
    <recommendedName>
        <fullName evidence="3">Isochorismatase-like domain-containing protein</fullName>
    </recommendedName>
</protein>
<reference evidence="1 2" key="1">
    <citation type="submission" date="2022-12" db="EMBL/GenBank/DDBJ databases">
        <title>Chromosome-scale assembly of the Ensete ventricosum genome.</title>
        <authorList>
            <person name="Dussert Y."/>
            <person name="Stocks J."/>
            <person name="Wendawek A."/>
            <person name="Woldeyes F."/>
            <person name="Nichols R.A."/>
            <person name="Borrell J.S."/>
        </authorList>
    </citation>
    <scope>NUCLEOTIDE SEQUENCE [LARGE SCALE GENOMIC DNA]</scope>
    <source>
        <strain evidence="2">cv. Maze</strain>
        <tissue evidence="1">Seeds</tissue>
    </source>
</reference>
<proteinExistence type="predicted"/>
<keyword evidence="2" id="KW-1185">Reference proteome</keyword>
<accession>A0AAV8R185</accession>
<evidence type="ECO:0000313" key="2">
    <source>
        <dbReference type="Proteomes" id="UP001222027"/>
    </source>
</evidence>
<evidence type="ECO:0008006" key="3">
    <source>
        <dbReference type="Google" id="ProtNLM"/>
    </source>
</evidence>